<gene>
    <name evidence="2" type="ORF">g.24720</name>
</gene>
<dbReference type="InterPro" id="IPR011333">
    <property type="entry name" value="SKP1/BTB/POZ_sf"/>
</dbReference>
<dbReference type="Gene3D" id="2.60.120.820">
    <property type="entry name" value="PHR domain"/>
    <property type="match status" value="1"/>
</dbReference>
<evidence type="ECO:0000259" key="1">
    <source>
        <dbReference type="PROSITE" id="PS50097"/>
    </source>
</evidence>
<dbReference type="PROSITE" id="PS50097">
    <property type="entry name" value="BTB"/>
    <property type="match status" value="1"/>
</dbReference>
<proteinExistence type="predicted"/>
<evidence type="ECO:0000313" key="2">
    <source>
        <dbReference type="EMBL" id="JAS23284.1"/>
    </source>
</evidence>
<dbReference type="InterPro" id="IPR011705">
    <property type="entry name" value="BACK"/>
</dbReference>
<dbReference type="SUPFAM" id="SSF54695">
    <property type="entry name" value="POZ domain"/>
    <property type="match status" value="1"/>
</dbReference>
<dbReference type="AlphaFoldDB" id="A0A1B6DC74"/>
<feature type="domain" description="BTB" evidence="1">
    <location>
        <begin position="31"/>
        <end position="100"/>
    </location>
</feature>
<reference evidence="2" key="1">
    <citation type="submission" date="2015-12" db="EMBL/GenBank/DDBJ databases">
        <title>De novo transcriptome assembly of four potential Pierce s Disease insect vectors from Arizona vineyards.</title>
        <authorList>
            <person name="Tassone E.E."/>
        </authorList>
    </citation>
    <scope>NUCLEOTIDE SEQUENCE</scope>
</reference>
<organism evidence="2">
    <name type="scientific">Clastoptera arizonana</name>
    <name type="common">Arizona spittle bug</name>
    <dbReference type="NCBI Taxonomy" id="38151"/>
    <lineage>
        <taxon>Eukaryota</taxon>
        <taxon>Metazoa</taxon>
        <taxon>Ecdysozoa</taxon>
        <taxon>Arthropoda</taxon>
        <taxon>Hexapoda</taxon>
        <taxon>Insecta</taxon>
        <taxon>Pterygota</taxon>
        <taxon>Neoptera</taxon>
        <taxon>Paraneoptera</taxon>
        <taxon>Hemiptera</taxon>
        <taxon>Auchenorrhyncha</taxon>
        <taxon>Cercopoidea</taxon>
        <taxon>Clastopteridae</taxon>
        <taxon>Clastoptera</taxon>
    </lineage>
</organism>
<sequence>MCDEITYSDWQTKHNKICERGKHLFETGLFSDCKFIVGNGSKIRTFPAHKLILSMASPVFEAMFYGPMGENNAITVPDIQTEAFECMLQYIYTDKVNLSSTDLACELCYAAHKYLLPFLVKMCSAFIFRDVDSRSAFRALEFGILFNDRNLQERCLQIIEENASDMILDAKFCDIQLSTLLKILDLENLLVGNETFLLYAILRWAQKECIRKALDGDNTECLRMVSGDAINKIRFLTITPTEFSQCSAIRQLLNKDEEFTVYQCISSKRQVKTSYPEYFCRSRKKRTRPPSFIMDCLVMCCNRTIVRISEVRNKSQLCCRSSFMVECSIYIHGIKVPTQTFMEKEPSMYQEHIGVALLNTETSQEIMSWTFNEYVTGVSTFIKFPKPVKIKREKVYTLQITFHEKGVYPIGNYSKHTNLCNNVLFTFGLGEKEDNILESALQAIHFSLVI</sequence>
<dbReference type="GO" id="GO:0005829">
    <property type="term" value="C:cytosol"/>
    <property type="evidence" value="ECO:0007669"/>
    <property type="project" value="TreeGrafter"/>
</dbReference>
<dbReference type="EMBL" id="GEDC01014014">
    <property type="protein sequence ID" value="JAS23284.1"/>
    <property type="molecule type" value="Transcribed_RNA"/>
</dbReference>
<dbReference type="SMART" id="SM00875">
    <property type="entry name" value="BACK"/>
    <property type="match status" value="1"/>
</dbReference>
<accession>A0A1B6DC74</accession>
<dbReference type="Pfam" id="PF07707">
    <property type="entry name" value="BACK"/>
    <property type="match status" value="1"/>
</dbReference>
<dbReference type="SMART" id="SM00225">
    <property type="entry name" value="BTB"/>
    <property type="match status" value="1"/>
</dbReference>
<dbReference type="InterPro" id="IPR000210">
    <property type="entry name" value="BTB/POZ_dom"/>
</dbReference>
<dbReference type="InterPro" id="IPR038648">
    <property type="entry name" value="PHR_sf"/>
</dbReference>
<dbReference type="PANTHER" id="PTHR45774:SF3">
    <property type="entry name" value="BTB (POZ) DOMAIN-CONTAINING 2B-RELATED"/>
    <property type="match status" value="1"/>
</dbReference>
<dbReference type="PANTHER" id="PTHR45774">
    <property type="entry name" value="BTB/POZ DOMAIN-CONTAINING"/>
    <property type="match status" value="1"/>
</dbReference>
<dbReference type="Gene3D" id="3.30.710.10">
    <property type="entry name" value="Potassium Channel Kv1.1, Chain A"/>
    <property type="match status" value="1"/>
</dbReference>
<dbReference type="Gene3D" id="1.25.40.420">
    <property type="match status" value="1"/>
</dbReference>
<protein>
    <recommendedName>
        <fullName evidence="1">BTB domain-containing protein</fullName>
    </recommendedName>
</protein>
<dbReference type="Pfam" id="PF00651">
    <property type="entry name" value="BTB"/>
    <property type="match status" value="1"/>
</dbReference>
<dbReference type="GO" id="GO:0022008">
    <property type="term" value="P:neurogenesis"/>
    <property type="evidence" value="ECO:0007669"/>
    <property type="project" value="TreeGrafter"/>
</dbReference>
<name>A0A1B6DC74_9HEMI</name>
<dbReference type="GO" id="GO:0000932">
    <property type="term" value="C:P-body"/>
    <property type="evidence" value="ECO:0007669"/>
    <property type="project" value="TreeGrafter"/>
</dbReference>